<dbReference type="EMBL" id="OV651818">
    <property type="protein sequence ID" value="CAH1112744.1"/>
    <property type="molecule type" value="Genomic_DNA"/>
</dbReference>
<evidence type="ECO:0000256" key="1">
    <source>
        <dbReference type="ARBA" id="ARBA00006964"/>
    </source>
</evidence>
<feature type="binding site" evidence="3">
    <location>
        <position position="102"/>
    </location>
    <ligand>
        <name>a divalent metal cation</name>
        <dbReference type="ChEBI" id="CHEBI:60240"/>
        <label>1</label>
    </ligand>
</feature>
<evidence type="ECO:0000313" key="4">
    <source>
        <dbReference type="EMBL" id="CAH1112744.1"/>
    </source>
</evidence>
<reference evidence="4" key="1">
    <citation type="submission" date="2022-01" db="EMBL/GenBank/DDBJ databases">
        <authorList>
            <person name="King R."/>
        </authorList>
    </citation>
    <scope>NUCLEOTIDE SEQUENCE</scope>
</reference>
<dbReference type="Gene3D" id="3.40.1390.30">
    <property type="entry name" value="NIF3 (NGG1p interacting factor 3)-like"/>
    <property type="match status" value="1"/>
</dbReference>
<dbReference type="PANTHER" id="PTHR13799">
    <property type="entry name" value="NGG1 INTERACTING FACTOR 3"/>
    <property type="match status" value="1"/>
</dbReference>
<sequence length="298" mass="33051">MTHFYKLSSLLKYRNFSFIGNFKYSVNSHPLNTNMGMPLVEVVKKLKEYAPLDLAEPWDNVGLLIEPSEGATVNTVLLTIDLTEDVVDEAIENKARLIISYHPNIFKPLKAISQGHWKERIISKCIRNDIAVFSPHTTWDAMENGVHEWLGKAFDSSSNKPIIENKDYEGGHGVGSFLTLKSAISLKNAIAAVKKHVGVPYVRVAVARHRHLESPISTVAICAGSGASILSGVLADLYLTGEMLHHEVLEATQNGINVILCNHSDSERGFLNTFKETFKHDGLNVVLSKIDKDCLETM</sequence>
<dbReference type="OrthoDB" id="3345469at2759"/>
<dbReference type="SUPFAM" id="SSF102705">
    <property type="entry name" value="NIF3 (NGG1p interacting factor 3)-like"/>
    <property type="match status" value="1"/>
</dbReference>
<accession>A0A9P0GGH0</accession>
<dbReference type="NCBIfam" id="TIGR00486">
    <property type="entry name" value="YbgI_SA1388"/>
    <property type="match status" value="1"/>
</dbReference>
<dbReference type="FunFam" id="3.40.1390.30:FF:000001">
    <property type="entry name" value="GTP cyclohydrolase 1 type 2"/>
    <property type="match status" value="1"/>
</dbReference>
<dbReference type="Proteomes" id="UP001153636">
    <property type="component" value="Chromosome 6"/>
</dbReference>
<evidence type="ECO:0000256" key="3">
    <source>
        <dbReference type="PIRSR" id="PIRSR602678-1"/>
    </source>
</evidence>
<dbReference type="AlphaFoldDB" id="A0A9P0GGH0"/>
<keyword evidence="5" id="KW-1185">Reference proteome</keyword>
<proteinExistence type="inferred from homology"/>
<comment type="similarity">
    <text evidence="1">Belongs to the GTP cyclohydrolase I type 2/NIF3 family.</text>
</comment>
<dbReference type="InterPro" id="IPR036069">
    <property type="entry name" value="DUF34/NIF3_sf"/>
</dbReference>
<feature type="binding site" evidence="3">
    <location>
        <position position="263"/>
    </location>
    <ligand>
        <name>a divalent metal cation</name>
        <dbReference type="ChEBI" id="CHEBI:60240"/>
        <label>1</label>
    </ligand>
</feature>
<dbReference type="PANTHER" id="PTHR13799:SF13">
    <property type="entry name" value="NIF3-LIKE PROTEIN 1"/>
    <property type="match status" value="1"/>
</dbReference>
<gene>
    <name evidence="4" type="ORF">PSYICH_LOCUS12375</name>
</gene>
<protein>
    <recommendedName>
        <fullName evidence="2">NIF3-like protein 1</fullName>
    </recommendedName>
</protein>
<name>A0A9P0GGH0_9CUCU</name>
<feature type="binding site" evidence="3">
    <location>
        <position position="140"/>
    </location>
    <ligand>
        <name>a divalent metal cation</name>
        <dbReference type="ChEBI" id="CHEBI:60240"/>
        <label>1</label>
    </ligand>
</feature>
<dbReference type="GO" id="GO:0005739">
    <property type="term" value="C:mitochondrion"/>
    <property type="evidence" value="ECO:0007669"/>
    <property type="project" value="TreeGrafter"/>
</dbReference>
<dbReference type="Pfam" id="PF01784">
    <property type="entry name" value="DUF34_NIF3"/>
    <property type="match status" value="1"/>
</dbReference>
<dbReference type="InterPro" id="IPR002678">
    <property type="entry name" value="DUF34/NIF3"/>
</dbReference>
<evidence type="ECO:0000256" key="2">
    <source>
        <dbReference type="ARBA" id="ARBA00019069"/>
    </source>
</evidence>
<feature type="binding site" evidence="3">
    <location>
        <position position="267"/>
    </location>
    <ligand>
        <name>a divalent metal cation</name>
        <dbReference type="ChEBI" id="CHEBI:60240"/>
        <label>1</label>
    </ligand>
</feature>
<dbReference type="GO" id="GO:0046872">
    <property type="term" value="F:metal ion binding"/>
    <property type="evidence" value="ECO:0007669"/>
    <property type="project" value="UniProtKB-KW"/>
</dbReference>
<evidence type="ECO:0000313" key="5">
    <source>
        <dbReference type="Proteomes" id="UP001153636"/>
    </source>
</evidence>
<keyword evidence="3" id="KW-0479">Metal-binding</keyword>
<organism evidence="4 5">
    <name type="scientific">Psylliodes chrysocephalus</name>
    <dbReference type="NCBI Taxonomy" id="3402493"/>
    <lineage>
        <taxon>Eukaryota</taxon>
        <taxon>Metazoa</taxon>
        <taxon>Ecdysozoa</taxon>
        <taxon>Arthropoda</taxon>
        <taxon>Hexapoda</taxon>
        <taxon>Insecta</taxon>
        <taxon>Pterygota</taxon>
        <taxon>Neoptera</taxon>
        <taxon>Endopterygota</taxon>
        <taxon>Coleoptera</taxon>
        <taxon>Polyphaga</taxon>
        <taxon>Cucujiformia</taxon>
        <taxon>Chrysomeloidea</taxon>
        <taxon>Chrysomelidae</taxon>
        <taxon>Galerucinae</taxon>
        <taxon>Alticini</taxon>
        <taxon>Psylliodes</taxon>
    </lineage>
</organism>